<sequence length="60" mass="7010">MIWWVYNRAIKAETLTEVYVATDDERIYNACKENDINVIMTSDTHKTGTDRIGEVARKIF</sequence>
<evidence type="ECO:0000313" key="3">
    <source>
        <dbReference type="EMBL" id="EKC69445.1"/>
    </source>
</evidence>
<dbReference type="Pfam" id="PF02348">
    <property type="entry name" value="CTP_transf_3"/>
    <property type="match status" value="1"/>
</dbReference>
<protein>
    <submittedName>
        <fullName evidence="3">3-deoxy-D-manno-octulosonate cytidylyltransferase</fullName>
    </submittedName>
</protein>
<dbReference type="InterPro" id="IPR003329">
    <property type="entry name" value="Cytidylyl_trans"/>
</dbReference>
<dbReference type="SUPFAM" id="SSF53448">
    <property type="entry name" value="Nucleotide-diphospho-sugar transferases"/>
    <property type="match status" value="1"/>
</dbReference>
<comment type="caution">
    <text evidence="3">The sequence shown here is derived from an EMBL/GenBank/DDBJ whole genome shotgun (WGS) entry which is preliminary data.</text>
</comment>
<evidence type="ECO:0000256" key="1">
    <source>
        <dbReference type="ARBA" id="ARBA00022679"/>
    </source>
</evidence>
<dbReference type="PANTHER" id="PTHR42866">
    <property type="entry name" value="3-DEOXY-MANNO-OCTULOSONATE CYTIDYLYLTRANSFERASE"/>
    <property type="match status" value="1"/>
</dbReference>
<dbReference type="GO" id="GO:0008690">
    <property type="term" value="F:3-deoxy-manno-octulosonate cytidylyltransferase activity"/>
    <property type="evidence" value="ECO:0007669"/>
    <property type="project" value="TreeGrafter"/>
</dbReference>
<name>K1TTC2_9ZZZZ</name>
<proteinExistence type="predicted"/>
<dbReference type="InterPro" id="IPR029044">
    <property type="entry name" value="Nucleotide-diphossugar_trans"/>
</dbReference>
<dbReference type="PANTHER" id="PTHR42866:SF2">
    <property type="entry name" value="3-DEOXY-MANNO-OCTULOSONATE CYTIDYLYLTRANSFERASE, MITOCHONDRIAL"/>
    <property type="match status" value="1"/>
</dbReference>
<evidence type="ECO:0000256" key="2">
    <source>
        <dbReference type="ARBA" id="ARBA00022695"/>
    </source>
</evidence>
<dbReference type="AlphaFoldDB" id="K1TTC2"/>
<accession>K1TTC2</accession>
<organism evidence="3">
    <name type="scientific">human gut metagenome</name>
    <dbReference type="NCBI Taxonomy" id="408170"/>
    <lineage>
        <taxon>unclassified sequences</taxon>
        <taxon>metagenomes</taxon>
        <taxon>organismal metagenomes</taxon>
    </lineage>
</organism>
<feature type="non-terminal residue" evidence="3">
    <location>
        <position position="60"/>
    </location>
</feature>
<keyword evidence="1 3" id="KW-0808">Transferase</keyword>
<keyword evidence="2 3" id="KW-0548">Nucleotidyltransferase</keyword>
<reference evidence="3" key="1">
    <citation type="journal article" date="2013" name="Environ. Microbiol.">
        <title>Microbiota from the distal guts of lean and obese adolescents exhibit partial functional redundancy besides clear differences in community structure.</title>
        <authorList>
            <person name="Ferrer M."/>
            <person name="Ruiz A."/>
            <person name="Lanza F."/>
            <person name="Haange S.B."/>
            <person name="Oberbach A."/>
            <person name="Till H."/>
            <person name="Bargiela R."/>
            <person name="Campoy C."/>
            <person name="Segura M.T."/>
            <person name="Richter M."/>
            <person name="von Bergen M."/>
            <person name="Seifert J."/>
            <person name="Suarez A."/>
        </authorList>
    </citation>
    <scope>NUCLEOTIDE SEQUENCE</scope>
</reference>
<gene>
    <name evidence="3" type="ORF">OBE_04406</name>
</gene>
<dbReference type="GO" id="GO:0005829">
    <property type="term" value="C:cytosol"/>
    <property type="evidence" value="ECO:0007669"/>
    <property type="project" value="TreeGrafter"/>
</dbReference>
<dbReference type="Gene3D" id="3.90.550.10">
    <property type="entry name" value="Spore Coat Polysaccharide Biosynthesis Protein SpsA, Chain A"/>
    <property type="match status" value="1"/>
</dbReference>
<dbReference type="EMBL" id="AJWZ01002988">
    <property type="protein sequence ID" value="EKC69445.1"/>
    <property type="molecule type" value="Genomic_DNA"/>
</dbReference>